<dbReference type="EMBL" id="JANTQA010000008">
    <property type="protein sequence ID" value="KAJ3451992.1"/>
    <property type="molecule type" value="Genomic_DNA"/>
</dbReference>
<proteinExistence type="inferred from homology"/>
<evidence type="ECO:0000256" key="3">
    <source>
        <dbReference type="ARBA" id="ARBA00022692"/>
    </source>
</evidence>
<evidence type="ECO:0000256" key="2">
    <source>
        <dbReference type="ARBA" id="ARBA00009012"/>
    </source>
</evidence>
<reference evidence="7" key="2">
    <citation type="submission" date="2022-08" db="EMBL/GenBank/DDBJ databases">
        <title>Novel sulphate-reducing endosymbionts in the free-living metamonad Anaeramoeba.</title>
        <authorList>
            <person name="Jerlstrom-Hultqvist J."/>
            <person name="Cepicka I."/>
            <person name="Gallot-Lavallee L."/>
            <person name="Salas-Leiva D."/>
            <person name="Curtis B.A."/>
            <person name="Zahonova K."/>
            <person name="Pipaliya S."/>
            <person name="Dacks J."/>
            <person name="Roger A.J."/>
        </authorList>
    </citation>
    <scope>NUCLEOTIDE SEQUENCE</scope>
    <source>
        <strain evidence="7">Busselton2</strain>
    </source>
</reference>
<dbReference type="GO" id="GO:0016020">
    <property type="term" value="C:membrane"/>
    <property type="evidence" value="ECO:0007669"/>
    <property type="project" value="UniProtKB-SubCell"/>
</dbReference>
<feature type="transmembrane region" description="Helical" evidence="6">
    <location>
        <begin position="274"/>
        <end position="295"/>
    </location>
</feature>
<evidence type="ECO:0000313" key="8">
    <source>
        <dbReference type="EMBL" id="KAJ6252699.1"/>
    </source>
</evidence>
<evidence type="ECO:0000256" key="6">
    <source>
        <dbReference type="SAM" id="Phobius"/>
    </source>
</evidence>
<feature type="transmembrane region" description="Helical" evidence="6">
    <location>
        <begin position="217"/>
        <end position="241"/>
    </location>
</feature>
<organism evidence="7 9">
    <name type="scientific">Anaeramoeba flamelloides</name>
    <dbReference type="NCBI Taxonomy" id="1746091"/>
    <lineage>
        <taxon>Eukaryota</taxon>
        <taxon>Metamonada</taxon>
        <taxon>Anaeramoebidae</taxon>
        <taxon>Anaeramoeba</taxon>
    </lineage>
</organism>
<comment type="subcellular location">
    <subcellularLocation>
        <location evidence="1">Membrane</location>
        <topology evidence="1">Multi-pass membrane protein</topology>
    </subcellularLocation>
</comment>
<dbReference type="InterPro" id="IPR002794">
    <property type="entry name" value="DUF92_TMEM19"/>
</dbReference>
<keyword evidence="4 6" id="KW-1133">Transmembrane helix</keyword>
<protein>
    <submittedName>
        <fullName evidence="7">Transmembrane protein</fullName>
    </submittedName>
</protein>
<gene>
    <name evidence="7" type="ORF">M0812_03752</name>
    <name evidence="8" type="ORF">M0813_13909</name>
</gene>
<dbReference type="Proteomes" id="UP001146793">
    <property type="component" value="Unassembled WGS sequence"/>
</dbReference>
<keyword evidence="3 6" id="KW-0812">Transmembrane</keyword>
<dbReference type="Pfam" id="PF01940">
    <property type="entry name" value="DUF92"/>
    <property type="match status" value="1"/>
</dbReference>
<keyword evidence="10" id="KW-1185">Reference proteome</keyword>
<dbReference type="PANTHER" id="PTHR13353:SF5">
    <property type="entry name" value="TRANSMEMBRANE PROTEIN 19"/>
    <property type="match status" value="1"/>
</dbReference>
<feature type="transmembrane region" description="Helical" evidence="6">
    <location>
        <begin position="125"/>
        <end position="149"/>
    </location>
</feature>
<evidence type="ECO:0000256" key="1">
    <source>
        <dbReference type="ARBA" id="ARBA00004141"/>
    </source>
</evidence>
<dbReference type="Proteomes" id="UP001150062">
    <property type="component" value="Unassembled WGS sequence"/>
</dbReference>
<feature type="transmembrane region" description="Helical" evidence="6">
    <location>
        <begin position="34"/>
        <end position="59"/>
    </location>
</feature>
<evidence type="ECO:0000256" key="5">
    <source>
        <dbReference type="ARBA" id="ARBA00023136"/>
    </source>
</evidence>
<accession>A0AAV8ACY9</accession>
<reference evidence="8" key="1">
    <citation type="submission" date="2022-08" db="EMBL/GenBank/DDBJ databases">
        <title>Novel sulfate-reducing endosymbionts in the free-living metamonad Anaeramoeba.</title>
        <authorList>
            <person name="Jerlstrom-Hultqvist J."/>
            <person name="Cepicka I."/>
            <person name="Gallot-Lavallee L."/>
            <person name="Salas-Leiva D."/>
            <person name="Curtis B.A."/>
            <person name="Zahonova K."/>
            <person name="Pipaliya S."/>
            <person name="Dacks J."/>
            <person name="Roger A.J."/>
        </authorList>
    </citation>
    <scope>NUCLEOTIDE SEQUENCE</scope>
    <source>
        <strain evidence="8">Schooner1</strain>
    </source>
</reference>
<dbReference type="EMBL" id="JAOAOG010000040">
    <property type="protein sequence ID" value="KAJ6252699.1"/>
    <property type="molecule type" value="Genomic_DNA"/>
</dbReference>
<feature type="transmembrane region" description="Helical" evidence="6">
    <location>
        <begin position="6"/>
        <end position="22"/>
    </location>
</feature>
<name>A0AAV8ACY9_9EUKA</name>
<comment type="similarity">
    <text evidence="2">Belongs to the TMEM19 family.</text>
</comment>
<evidence type="ECO:0000313" key="9">
    <source>
        <dbReference type="Proteomes" id="UP001146793"/>
    </source>
</evidence>
<sequence length="296" mass="33279">MISLLRIFISITIPGIIAFYGYKRKKLTYGASILAFFTGFFSTMCSYLFTTIIITFFFFSVYATKLNVKIKKQTEDHYKPSGNRNYKQVLSNGGSIPPLVCLLTLKYFKNDTYYLDFNTNKISSIVISIFAGFYCSALADTLSSEIGIASKGLPRLITKPWKKVMRGTNGAVSLLGFSASLFGGFAIGMNFYIHYLLYHYGLINHQNVMYNNYKSQWPFVIICVLTGFFGSLVDSILGATLEPTLFCTVKNKIVKLRSPTTITITGLNILSNNWVNFISCTTACLFCLGLSYWVYC</sequence>
<feature type="transmembrane region" description="Helical" evidence="6">
    <location>
        <begin position="170"/>
        <end position="197"/>
    </location>
</feature>
<evidence type="ECO:0000313" key="10">
    <source>
        <dbReference type="Proteomes" id="UP001150062"/>
    </source>
</evidence>
<comment type="caution">
    <text evidence="7">The sequence shown here is derived from an EMBL/GenBank/DDBJ whole genome shotgun (WGS) entry which is preliminary data.</text>
</comment>
<dbReference type="PANTHER" id="PTHR13353">
    <property type="entry name" value="TRANSMEMBRANE PROTEIN 19"/>
    <property type="match status" value="1"/>
</dbReference>
<dbReference type="AlphaFoldDB" id="A0AAV8ACY9"/>
<evidence type="ECO:0000256" key="4">
    <source>
        <dbReference type="ARBA" id="ARBA00022989"/>
    </source>
</evidence>
<evidence type="ECO:0000313" key="7">
    <source>
        <dbReference type="EMBL" id="KAJ3451992.1"/>
    </source>
</evidence>
<keyword evidence="5 6" id="KW-0472">Membrane</keyword>